<dbReference type="PROSITE" id="PS51186">
    <property type="entry name" value="GNAT"/>
    <property type="match status" value="1"/>
</dbReference>
<evidence type="ECO:0000259" key="5">
    <source>
        <dbReference type="PROSITE" id="PS51186"/>
    </source>
</evidence>
<evidence type="ECO:0000256" key="1">
    <source>
        <dbReference type="ARBA" id="ARBA00005395"/>
    </source>
</evidence>
<dbReference type="SUPFAM" id="SSF55729">
    <property type="entry name" value="Acyl-CoA N-acyltransferases (Nat)"/>
    <property type="match status" value="1"/>
</dbReference>
<dbReference type="PANTHER" id="PTHR43420:SF44">
    <property type="entry name" value="ACETYLTRANSFERASE YPEA"/>
    <property type="match status" value="1"/>
</dbReference>
<evidence type="ECO:0000256" key="4">
    <source>
        <dbReference type="ARBA" id="ARBA00023315"/>
    </source>
</evidence>
<dbReference type="InterPro" id="IPR016181">
    <property type="entry name" value="Acyl_CoA_acyltransferase"/>
</dbReference>
<keyword evidence="4" id="KW-0012">Acyltransferase</keyword>
<protein>
    <submittedName>
        <fullName evidence="6">Unannotated protein</fullName>
    </submittedName>
</protein>
<dbReference type="GO" id="GO:0008080">
    <property type="term" value="F:N-acetyltransferase activity"/>
    <property type="evidence" value="ECO:0007669"/>
    <property type="project" value="InterPro"/>
</dbReference>
<name>A0A6J6VP20_9ZZZZ</name>
<dbReference type="NCBIfam" id="TIGR01575">
    <property type="entry name" value="rimI"/>
    <property type="match status" value="1"/>
</dbReference>
<dbReference type="PANTHER" id="PTHR43420">
    <property type="entry name" value="ACETYLTRANSFERASE"/>
    <property type="match status" value="1"/>
</dbReference>
<reference evidence="6" key="1">
    <citation type="submission" date="2020-05" db="EMBL/GenBank/DDBJ databases">
        <authorList>
            <person name="Chiriac C."/>
            <person name="Salcher M."/>
            <person name="Ghai R."/>
            <person name="Kavagutti S V."/>
        </authorList>
    </citation>
    <scope>NUCLEOTIDE SEQUENCE</scope>
</reference>
<dbReference type="CDD" id="cd04301">
    <property type="entry name" value="NAT_SF"/>
    <property type="match status" value="1"/>
</dbReference>
<keyword evidence="2" id="KW-0963">Cytoplasm</keyword>
<evidence type="ECO:0000256" key="3">
    <source>
        <dbReference type="ARBA" id="ARBA00022679"/>
    </source>
</evidence>
<dbReference type="EMBL" id="CAEZYY010000068">
    <property type="protein sequence ID" value="CAB4773780.1"/>
    <property type="molecule type" value="Genomic_DNA"/>
</dbReference>
<evidence type="ECO:0000256" key="2">
    <source>
        <dbReference type="ARBA" id="ARBA00022490"/>
    </source>
</evidence>
<dbReference type="AlphaFoldDB" id="A0A6J6VP20"/>
<comment type="similarity">
    <text evidence="1">Belongs to the acetyltransferase family. RimI subfamily.</text>
</comment>
<feature type="domain" description="N-acetyltransferase" evidence="5">
    <location>
        <begin position="22"/>
        <end position="168"/>
    </location>
</feature>
<organism evidence="6">
    <name type="scientific">freshwater metagenome</name>
    <dbReference type="NCBI Taxonomy" id="449393"/>
    <lineage>
        <taxon>unclassified sequences</taxon>
        <taxon>metagenomes</taxon>
        <taxon>ecological metagenomes</taxon>
    </lineage>
</organism>
<dbReference type="Gene3D" id="3.40.630.30">
    <property type="match status" value="1"/>
</dbReference>
<dbReference type="InterPro" id="IPR000182">
    <property type="entry name" value="GNAT_dom"/>
</dbReference>
<dbReference type="Pfam" id="PF00583">
    <property type="entry name" value="Acetyltransf_1"/>
    <property type="match status" value="1"/>
</dbReference>
<keyword evidence="3" id="KW-0808">Transferase</keyword>
<dbReference type="InterPro" id="IPR006464">
    <property type="entry name" value="AcTrfase_RimI/Ard1"/>
</dbReference>
<accession>A0A6J6VP20</accession>
<sequence length="186" mass="21462">MSIVQRLLETRRLERQAPHDDVVIEQMRKRDLREVLAIENQVYPKPWTPGVFQSEIDEMRSGYRNYVVARSGGRLIGYAGLLYSGDDAHVTNIAVDPTVQRRQLATRLLIHQARFAIRQGFRNLTLEVRASNRAAQELYRRFGFVPAGIRKNYYEGVEDAIVMWCHDIDGEGYSERLRSLEAGIAR</sequence>
<evidence type="ECO:0000313" key="6">
    <source>
        <dbReference type="EMBL" id="CAB4773780.1"/>
    </source>
</evidence>
<proteinExistence type="inferred from homology"/>
<gene>
    <name evidence="6" type="ORF">UFOPK2806_02587</name>
</gene>
<dbReference type="InterPro" id="IPR050680">
    <property type="entry name" value="YpeA/RimI_acetyltransf"/>
</dbReference>